<dbReference type="PANTHER" id="PTHR21666">
    <property type="entry name" value="PEPTIDASE-RELATED"/>
    <property type="match status" value="1"/>
</dbReference>
<sequence length="298" mass="31860">MIAMTLQTPSFIHTSLRQLLPLLLILTLPTVTLAQTPSGRDCVRLEGRLLPGGMVYSRVAPGVSVALDGEPLDVLPDGLVIFGLGRDASSQFTLTLSGAKNCTRTVGIASRQYNIQRVEGVPQRTVTPDPAHQERIRRERQLVSAAKAQRFERPDLLNAVVTGFVWPAVGPISGVYGSQRIYNGRPGNPHYGVDVALPTGSPVVAPAGGIVTLAEPDLFYSGGTIILDHGYGLSSSFLHLSEIDVAVGQEVAVGELIGKIGASGRATGPHLDWRMSWRNQRVDPQLLVPPMSDALPQP</sequence>
<keyword evidence="2" id="KW-0645">Protease</keyword>
<dbReference type="AlphaFoldDB" id="A0A919CKF0"/>
<gene>
    <name evidence="2" type="ORF">GCM10007053_16300</name>
</gene>
<dbReference type="InterPro" id="IPR011055">
    <property type="entry name" value="Dup_hybrid_motif"/>
</dbReference>
<protein>
    <submittedName>
        <fullName evidence="2">Periplasmic metalloprotease M23B family protein</fullName>
    </submittedName>
</protein>
<reference evidence="2" key="1">
    <citation type="journal article" date="2014" name="Int. J. Syst. Evol. Microbiol.">
        <title>Complete genome sequence of Corynebacterium casei LMG S-19264T (=DSM 44701T), isolated from a smear-ripened cheese.</title>
        <authorList>
            <consortium name="US DOE Joint Genome Institute (JGI-PGF)"/>
            <person name="Walter F."/>
            <person name="Albersmeier A."/>
            <person name="Kalinowski J."/>
            <person name="Ruckert C."/>
        </authorList>
    </citation>
    <scope>NUCLEOTIDE SEQUENCE</scope>
    <source>
        <strain evidence="2">KCTC 23430</strain>
    </source>
</reference>
<dbReference type="FunFam" id="2.70.70.10:FF:000019">
    <property type="entry name" value="M23 family peptidase"/>
    <property type="match status" value="1"/>
</dbReference>
<evidence type="ECO:0000259" key="1">
    <source>
        <dbReference type="Pfam" id="PF01551"/>
    </source>
</evidence>
<evidence type="ECO:0000313" key="3">
    <source>
        <dbReference type="Proteomes" id="UP000644693"/>
    </source>
</evidence>
<accession>A0A919CKF0</accession>
<dbReference type="Proteomes" id="UP000644693">
    <property type="component" value="Unassembled WGS sequence"/>
</dbReference>
<dbReference type="Gene3D" id="2.70.70.10">
    <property type="entry name" value="Glucose Permease (Domain IIA)"/>
    <property type="match status" value="1"/>
</dbReference>
<dbReference type="Pfam" id="PF01551">
    <property type="entry name" value="Peptidase_M23"/>
    <property type="match status" value="1"/>
</dbReference>
<name>A0A919CKF0_9GAMM</name>
<dbReference type="InterPro" id="IPR016047">
    <property type="entry name" value="M23ase_b-sheet_dom"/>
</dbReference>
<dbReference type="SUPFAM" id="SSF51261">
    <property type="entry name" value="Duplicated hybrid motif"/>
    <property type="match status" value="1"/>
</dbReference>
<keyword evidence="3" id="KW-1185">Reference proteome</keyword>
<dbReference type="CDD" id="cd12797">
    <property type="entry name" value="M23_peptidase"/>
    <property type="match status" value="1"/>
</dbReference>
<keyword evidence="2" id="KW-0482">Metalloprotease</keyword>
<organism evidence="2 3">
    <name type="scientific">Parahalioglobus pacificus</name>
    <dbReference type="NCBI Taxonomy" id="930806"/>
    <lineage>
        <taxon>Bacteria</taxon>
        <taxon>Pseudomonadati</taxon>
        <taxon>Pseudomonadota</taxon>
        <taxon>Gammaproteobacteria</taxon>
        <taxon>Cellvibrionales</taxon>
        <taxon>Halieaceae</taxon>
        <taxon>Parahalioglobus</taxon>
    </lineage>
</organism>
<keyword evidence="2" id="KW-0378">Hydrolase</keyword>
<evidence type="ECO:0000313" key="2">
    <source>
        <dbReference type="EMBL" id="GHD32308.1"/>
    </source>
</evidence>
<comment type="caution">
    <text evidence="2">The sequence shown here is derived from an EMBL/GenBank/DDBJ whole genome shotgun (WGS) entry which is preliminary data.</text>
</comment>
<reference evidence="2" key="2">
    <citation type="submission" date="2020-09" db="EMBL/GenBank/DDBJ databases">
        <authorList>
            <person name="Sun Q."/>
            <person name="Kim S."/>
        </authorList>
    </citation>
    <scope>NUCLEOTIDE SEQUENCE</scope>
    <source>
        <strain evidence="2">KCTC 23430</strain>
    </source>
</reference>
<dbReference type="PANTHER" id="PTHR21666:SF285">
    <property type="entry name" value="M23 FAMILY METALLOPEPTIDASE"/>
    <property type="match status" value="1"/>
</dbReference>
<dbReference type="InterPro" id="IPR050570">
    <property type="entry name" value="Cell_wall_metabolism_enzyme"/>
</dbReference>
<dbReference type="EMBL" id="BMYM01000001">
    <property type="protein sequence ID" value="GHD32308.1"/>
    <property type="molecule type" value="Genomic_DNA"/>
</dbReference>
<feature type="domain" description="M23ase beta-sheet core" evidence="1">
    <location>
        <begin position="189"/>
        <end position="284"/>
    </location>
</feature>
<dbReference type="GO" id="GO:0004222">
    <property type="term" value="F:metalloendopeptidase activity"/>
    <property type="evidence" value="ECO:0007669"/>
    <property type="project" value="TreeGrafter"/>
</dbReference>
<proteinExistence type="predicted"/>